<dbReference type="EMBL" id="OZ034817">
    <property type="protein sequence ID" value="CAL1382145.1"/>
    <property type="molecule type" value="Genomic_DNA"/>
</dbReference>
<evidence type="ECO:0000313" key="2">
    <source>
        <dbReference type="EMBL" id="CAL1382145.1"/>
    </source>
</evidence>
<name>A0AAV2E9G4_9ROSI</name>
<organism evidence="2 3">
    <name type="scientific">Linum trigynum</name>
    <dbReference type="NCBI Taxonomy" id="586398"/>
    <lineage>
        <taxon>Eukaryota</taxon>
        <taxon>Viridiplantae</taxon>
        <taxon>Streptophyta</taxon>
        <taxon>Embryophyta</taxon>
        <taxon>Tracheophyta</taxon>
        <taxon>Spermatophyta</taxon>
        <taxon>Magnoliopsida</taxon>
        <taxon>eudicotyledons</taxon>
        <taxon>Gunneridae</taxon>
        <taxon>Pentapetalae</taxon>
        <taxon>rosids</taxon>
        <taxon>fabids</taxon>
        <taxon>Malpighiales</taxon>
        <taxon>Linaceae</taxon>
        <taxon>Linum</taxon>
    </lineage>
</organism>
<sequence length="207" mass="23172">MGFDPTHVMMTKRQYTTNFHYQAAFRAIYHPKHQNDEFEGGHTNVVKLQTPWRILHTLLTNSIIPNLLSGHLITNRGLIALHSMKNPAEPLHLGDVVATTFARCLGLDRVATMHLGGMITRLARHFDVDAMGCSIIGRNEPFPVETLYNMKFVLPGERGIEYLDGLRPLASLKPMVDPTPMEPDLEDPPPEQPPARAPGRSRRAALP</sequence>
<keyword evidence="3" id="KW-1185">Reference proteome</keyword>
<protein>
    <submittedName>
        <fullName evidence="2">Uncharacterized protein</fullName>
    </submittedName>
</protein>
<dbReference type="AlphaFoldDB" id="A0AAV2E9G4"/>
<evidence type="ECO:0000313" key="3">
    <source>
        <dbReference type="Proteomes" id="UP001497516"/>
    </source>
</evidence>
<accession>A0AAV2E9G4</accession>
<evidence type="ECO:0000256" key="1">
    <source>
        <dbReference type="SAM" id="MobiDB-lite"/>
    </source>
</evidence>
<feature type="region of interest" description="Disordered" evidence="1">
    <location>
        <begin position="173"/>
        <end position="207"/>
    </location>
</feature>
<dbReference type="Proteomes" id="UP001497516">
    <property type="component" value="Chromosome 4"/>
</dbReference>
<proteinExistence type="predicted"/>
<gene>
    <name evidence="2" type="ORF">LTRI10_LOCUS23485</name>
</gene>
<reference evidence="2 3" key="1">
    <citation type="submission" date="2024-04" db="EMBL/GenBank/DDBJ databases">
        <authorList>
            <person name="Fracassetti M."/>
        </authorList>
    </citation>
    <scope>NUCLEOTIDE SEQUENCE [LARGE SCALE GENOMIC DNA]</scope>
</reference>